<dbReference type="EMBL" id="ANJA01001657">
    <property type="protein sequence ID" value="ETO75524.1"/>
    <property type="molecule type" value="Genomic_DNA"/>
</dbReference>
<feature type="compositionally biased region" description="Basic and acidic residues" evidence="1">
    <location>
        <begin position="1"/>
        <end position="19"/>
    </location>
</feature>
<dbReference type="Proteomes" id="UP000028582">
    <property type="component" value="Unassembled WGS sequence"/>
</dbReference>
<evidence type="ECO:0000313" key="3">
    <source>
        <dbReference type="Proteomes" id="UP000028582"/>
    </source>
</evidence>
<proteinExistence type="predicted"/>
<organism evidence="2 3">
    <name type="scientific">Phytophthora nicotianae P1976</name>
    <dbReference type="NCBI Taxonomy" id="1317066"/>
    <lineage>
        <taxon>Eukaryota</taxon>
        <taxon>Sar</taxon>
        <taxon>Stramenopiles</taxon>
        <taxon>Oomycota</taxon>
        <taxon>Peronosporomycetes</taxon>
        <taxon>Peronosporales</taxon>
        <taxon>Peronosporaceae</taxon>
        <taxon>Phytophthora</taxon>
    </lineage>
</organism>
<dbReference type="AlphaFoldDB" id="A0A081A9G3"/>
<protein>
    <submittedName>
        <fullName evidence="2">Uncharacterized protein</fullName>
    </submittedName>
</protein>
<evidence type="ECO:0000256" key="1">
    <source>
        <dbReference type="SAM" id="MobiDB-lite"/>
    </source>
</evidence>
<name>A0A081A9G3_PHYNI</name>
<sequence length="34" mass="3936">MKKQHPDVKCKHCSKEIRHAQPKRKSPTTHSSVP</sequence>
<accession>A0A081A9G3</accession>
<gene>
    <name evidence="2" type="ORF">F444_08909</name>
</gene>
<evidence type="ECO:0000313" key="2">
    <source>
        <dbReference type="EMBL" id="ETO75524.1"/>
    </source>
</evidence>
<feature type="region of interest" description="Disordered" evidence="1">
    <location>
        <begin position="1"/>
        <end position="34"/>
    </location>
</feature>
<comment type="caution">
    <text evidence="2">The sequence shown here is derived from an EMBL/GenBank/DDBJ whole genome shotgun (WGS) entry which is preliminary data.</text>
</comment>
<reference evidence="2 3" key="1">
    <citation type="submission" date="2013-11" db="EMBL/GenBank/DDBJ databases">
        <title>The Genome Sequence of Phytophthora parasitica P1976.</title>
        <authorList>
            <consortium name="The Broad Institute Genomics Platform"/>
            <person name="Russ C."/>
            <person name="Tyler B."/>
            <person name="Panabieres F."/>
            <person name="Shan W."/>
            <person name="Tripathy S."/>
            <person name="Grunwald N."/>
            <person name="Machado M."/>
            <person name="Johnson C.S."/>
            <person name="Walker B."/>
            <person name="Young S."/>
            <person name="Zeng Q."/>
            <person name="Gargeya S."/>
            <person name="Fitzgerald M."/>
            <person name="Haas B."/>
            <person name="Abouelleil A."/>
            <person name="Allen A.W."/>
            <person name="Alvarado L."/>
            <person name="Arachchi H.M."/>
            <person name="Berlin A.M."/>
            <person name="Chapman S.B."/>
            <person name="Gainer-Dewar J."/>
            <person name="Goldberg J."/>
            <person name="Griggs A."/>
            <person name="Gujja S."/>
            <person name="Hansen M."/>
            <person name="Howarth C."/>
            <person name="Imamovic A."/>
            <person name="Ireland A."/>
            <person name="Larimer J."/>
            <person name="McCowan C."/>
            <person name="Murphy C."/>
            <person name="Pearson M."/>
            <person name="Poon T.W."/>
            <person name="Priest M."/>
            <person name="Roberts A."/>
            <person name="Saif S."/>
            <person name="Shea T."/>
            <person name="Sisk P."/>
            <person name="Sykes S."/>
            <person name="Wortman J."/>
            <person name="Nusbaum C."/>
            <person name="Birren B."/>
        </authorList>
    </citation>
    <scope>NUCLEOTIDE SEQUENCE [LARGE SCALE GENOMIC DNA]</scope>
    <source>
        <strain evidence="2 3">P1976</strain>
    </source>
</reference>